<keyword evidence="3" id="KW-1003">Cell membrane</keyword>
<dbReference type="AlphaFoldDB" id="A0A0J7MYW6"/>
<evidence type="ECO:0000256" key="1">
    <source>
        <dbReference type="ARBA" id="ARBA00004236"/>
    </source>
</evidence>
<evidence type="ECO:0000256" key="2">
    <source>
        <dbReference type="ARBA" id="ARBA00010532"/>
    </source>
</evidence>
<protein>
    <submittedName>
        <fullName evidence="9">Protein croquemort</fullName>
    </submittedName>
</protein>
<keyword evidence="6 8" id="KW-0472">Membrane</keyword>
<dbReference type="Proteomes" id="UP000036403">
    <property type="component" value="Unassembled WGS sequence"/>
</dbReference>
<accession>A0A0J7MYW6</accession>
<feature type="transmembrane region" description="Helical" evidence="8">
    <location>
        <begin position="129"/>
        <end position="160"/>
    </location>
</feature>
<dbReference type="GO" id="GO:0005044">
    <property type="term" value="F:scavenger receptor activity"/>
    <property type="evidence" value="ECO:0007669"/>
    <property type="project" value="TreeGrafter"/>
</dbReference>
<dbReference type="GO" id="GO:0005737">
    <property type="term" value="C:cytoplasm"/>
    <property type="evidence" value="ECO:0007669"/>
    <property type="project" value="TreeGrafter"/>
</dbReference>
<evidence type="ECO:0000256" key="8">
    <source>
        <dbReference type="SAM" id="Phobius"/>
    </source>
</evidence>
<keyword evidence="10" id="KW-1185">Reference proteome</keyword>
<keyword evidence="4 8" id="KW-0812">Transmembrane</keyword>
<evidence type="ECO:0000313" key="9">
    <source>
        <dbReference type="EMBL" id="KMQ85640.1"/>
    </source>
</evidence>
<name>A0A0J7MYW6_LASNI</name>
<dbReference type="EMBL" id="LBMM01013437">
    <property type="protein sequence ID" value="KMQ85640.1"/>
    <property type="molecule type" value="Genomic_DNA"/>
</dbReference>
<proteinExistence type="inferred from homology"/>
<dbReference type="PANTHER" id="PTHR11923:SF114">
    <property type="entry name" value="FI02050P-RELATED"/>
    <property type="match status" value="1"/>
</dbReference>
<comment type="subcellular location">
    <subcellularLocation>
        <location evidence="1">Cell membrane</location>
    </subcellularLocation>
</comment>
<comment type="similarity">
    <text evidence="2">Belongs to the CD36 family.</text>
</comment>
<gene>
    <name evidence="9" type="ORF">RF55_15675</name>
</gene>
<evidence type="ECO:0000313" key="10">
    <source>
        <dbReference type="Proteomes" id="UP000036403"/>
    </source>
</evidence>
<keyword evidence="7" id="KW-0325">Glycoprotein</keyword>
<evidence type="ECO:0000256" key="3">
    <source>
        <dbReference type="ARBA" id="ARBA00022475"/>
    </source>
</evidence>
<evidence type="ECO:0000256" key="5">
    <source>
        <dbReference type="ARBA" id="ARBA00022989"/>
    </source>
</evidence>
<dbReference type="PRINTS" id="PR01609">
    <property type="entry name" value="CD36FAMILY"/>
</dbReference>
<dbReference type="OrthoDB" id="514335at2759"/>
<evidence type="ECO:0000256" key="4">
    <source>
        <dbReference type="ARBA" id="ARBA00022692"/>
    </source>
</evidence>
<dbReference type="InterPro" id="IPR002159">
    <property type="entry name" value="CD36_fam"/>
</dbReference>
<organism evidence="9 10">
    <name type="scientific">Lasius niger</name>
    <name type="common">Black garden ant</name>
    <dbReference type="NCBI Taxonomy" id="67767"/>
    <lineage>
        <taxon>Eukaryota</taxon>
        <taxon>Metazoa</taxon>
        <taxon>Ecdysozoa</taxon>
        <taxon>Arthropoda</taxon>
        <taxon>Hexapoda</taxon>
        <taxon>Insecta</taxon>
        <taxon>Pterygota</taxon>
        <taxon>Neoptera</taxon>
        <taxon>Endopterygota</taxon>
        <taxon>Hymenoptera</taxon>
        <taxon>Apocrita</taxon>
        <taxon>Aculeata</taxon>
        <taxon>Formicoidea</taxon>
        <taxon>Formicidae</taxon>
        <taxon>Formicinae</taxon>
        <taxon>Lasius</taxon>
        <taxon>Lasius</taxon>
    </lineage>
</organism>
<dbReference type="PANTHER" id="PTHR11923">
    <property type="entry name" value="SCAVENGER RECEPTOR CLASS B TYPE-1 SR-B1"/>
    <property type="match status" value="1"/>
</dbReference>
<dbReference type="STRING" id="67767.A0A0J7MYW6"/>
<sequence length="186" mass="20773">MFDNGENVPSRRCYCPNGNCGPSGALNISSCRYGAPAFVSMPHFYLADPSYRDAITGMSPDKEKHEISMTIEPTTGIPIQVKAKLQLNLLIEPVESMSMFENINKTYIPMLWFTQEANLTASYASQVKLLLILPTLGTVTCFGIAGIGVLIFFIGLFVYIRQKWRGEDNQVLLSKYDGDIRNRSDM</sequence>
<reference evidence="9 10" key="1">
    <citation type="submission" date="2015-04" db="EMBL/GenBank/DDBJ databases">
        <title>Lasius niger genome sequencing.</title>
        <authorList>
            <person name="Konorov E.A."/>
            <person name="Nikitin M.A."/>
            <person name="Kirill M.V."/>
            <person name="Chang P."/>
        </authorList>
    </citation>
    <scope>NUCLEOTIDE SEQUENCE [LARGE SCALE GENOMIC DNA]</scope>
    <source>
        <tissue evidence="9">Whole</tissue>
    </source>
</reference>
<comment type="caution">
    <text evidence="9">The sequence shown here is derived from an EMBL/GenBank/DDBJ whole genome shotgun (WGS) entry which is preliminary data.</text>
</comment>
<keyword evidence="5 8" id="KW-1133">Transmembrane helix</keyword>
<dbReference type="PaxDb" id="67767-A0A0J7MYW6"/>
<dbReference type="Pfam" id="PF01130">
    <property type="entry name" value="CD36"/>
    <property type="match status" value="1"/>
</dbReference>
<evidence type="ECO:0000256" key="7">
    <source>
        <dbReference type="ARBA" id="ARBA00023180"/>
    </source>
</evidence>
<evidence type="ECO:0000256" key="6">
    <source>
        <dbReference type="ARBA" id="ARBA00023136"/>
    </source>
</evidence>
<dbReference type="GO" id="GO:0005886">
    <property type="term" value="C:plasma membrane"/>
    <property type="evidence" value="ECO:0007669"/>
    <property type="project" value="UniProtKB-SubCell"/>
</dbReference>